<dbReference type="SMART" id="SM01230">
    <property type="entry name" value="Gln-synt_C"/>
    <property type="match status" value="1"/>
</dbReference>
<gene>
    <name evidence="5" type="ORF">ACFQ2F_07620</name>
</gene>
<protein>
    <submittedName>
        <fullName evidence="5">Glutamine synthetase</fullName>
    </submittedName>
</protein>
<proteinExistence type="inferred from homology"/>
<accession>A0ABW3JA51</accession>
<comment type="similarity">
    <text evidence="2 3">Belongs to the glutamine synthetase family.</text>
</comment>
<dbReference type="InterPro" id="IPR008146">
    <property type="entry name" value="Gln_synth_cat_dom"/>
</dbReference>
<dbReference type="PANTHER" id="PTHR43785:SF12">
    <property type="entry name" value="TYPE-1 GLUTAMINE SYNTHETASE 2"/>
    <property type="match status" value="1"/>
</dbReference>
<evidence type="ECO:0000313" key="6">
    <source>
        <dbReference type="Proteomes" id="UP001597102"/>
    </source>
</evidence>
<dbReference type="Gene3D" id="3.30.590.10">
    <property type="entry name" value="Glutamine synthetase/guanido kinase, catalytic domain"/>
    <property type="match status" value="1"/>
</dbReference>
<dbReference type="EMBL" id="JBHTJO010000001">
    <property type="protein sequence ID" value="MFD0986966.1"/>
    <property type="molecule type" value="Genomic_DNA"/>
</dbReference>
<keyword evidence="1" id="KW-0436">Ligase</keyword>
<dbReference type="InterPro" id="IPR014746">
    <property type="entry name" value="Gln_synth/guanido_kin_cat_dom"/>
</dbReference>
<dbReference type="PROSITE" id="PS51987">
    <property type="entry name" value="GS_CATALYTIC"/>
    <property type="match status" value="1"/>
</dbReference>
<feature type="domain" description="GS catalytic" evidence="4">
    <location>
        <begin position="1"/>
        <end position="285"/>
    </location>
</feature>
<reference evidence="6" key="1">
    <citation type="journal article" date="2019" name="Int. J. Syst. Evol. Microbiol.">
        <title>The Global Catalogue of Microorganisms (GCM) 10K type strain sequencing project: providing services to taxonomists for standard genome sequencing and annotation.</title>
        <authorList>
            <consortium name="The Broad Institute Genomics Platform"/>
            <consortium name="The Broad Institute Genome Sequencing Center for Infectious Disease"/>
            <person name="Wu L."/>
            <person name="Ma J."/>
        </authorList>
    </citation>
    <scope>NUCLEOTIDE SEQUENCE [LARGE SCALE GENOMIC DNA]</scope>
    <source>
        <strain evidence="6">CCUG 61697</strain>
    </source>
</reference>
<evidence type="ECO:0000256" key="3">
    <source>
        <dbReference type="RuleBase" id="RU000384"/>
    </source>
</evidence>
<evidence type="ECO:0000259" key="4">
    <source>
        <dbReference type="PROSITE" id="PS51987"/>
    </source>
</evidence>
<dbReference type="Proteomes" id="UP001597102">
    <property type="component" value="Unassembled WGS sequence"/>
</dbReference>
<sequence>LDIIQGDHEDAPGQLELNWTYDDVVRNADRLTTYRQICAQVAREFNLIACFMTKPFMGVSASGCHHNISLWKGGEDGVKPLGQKVRAGQDEVFTYRSGGDNTFMPEGDDSQMPGQIGQYAIGGITKHLDALTAIGCSTVNSYRRLWDTGFWAPVFKDWGFQNRTTGLRISAPGRFEFRSVDSMVNPYLMGAGLLQAMDDGLDDEIPCGKPEERNIYAAIEEGKKVEKLPMSLGDALEALAKDDVVKSAMPGEMYRLYDEYKRDEWERFMHTTTNWDLETYLDYLP</sequence>
<name>A0ABW3JA51_9HYPH</name>
<dbReference type="Pfam" id="PF00120">
    <property type="entry name" value="Gln-synt_C"/>
    <property type="match status" value="2"/>
</dbReference>
<comment type="caution">
    <text evidence="5">The sequence shown here is derived from an EMBL/GenBank/DDBJ whole genome shotgun (WGS) entry which is preliminary data.</text>
</comment>
<keyword evidence="6" id="KW-1185">Reference proteome</keyword>
<evidence type="ECO:0000313" key="5">
    <source>
        <dbReference type="EMBL" id="MFD0986966.1"/>
    </source>
</evidence>
<evidence type="ECO:0000256" key="2">
    <source>
        <dbReference type="PROSITE-ProRule" id="PRU01331"/>
    </source>
</evidence>
<dbReference type="PANTHER" id="PTHR43785">
    <property type="entry name" value="GAMMA-GLUTAMYLPUTRESCINE SYNTHETASE"/>
    <property type="match status" value="1"/>
</dbReference>
<evidence type="ECO:0000256" key="1">
    <source>
        <dbReference type="ARBA" id="ARBA00022598"/>
    </source>
</evidence>
<feature type="non-terminal residue" evidence="5">
    <location>
        <position position="1"/>
    </location>
</feature>
<organism evidence="5 6">
    <name type="scientific">Methyloligella solikamskensis</name>
    <dbReference type="NCBI Taxonomy" id="1177756"/>
    <lineage>
        <taxon>Bacteria</taxon>
        <taxon>Pseudomonadati</taxon>
        <taxon>Pseudomonadota</taxon>
        <taxon>Alphaproteobacteria</taxon>
        <taxon>Hyphomicrobiales</taxon>
        <taxon>Hyphomicrobiaceae</taxon>
        <taxon>Methyloligella</taxon>
    </lineage>
</organism>
<dbReference type="SUPFAM" id="SSF55931">
    <property type="entry name" value="Glutamine synthetase/guanido kinase"/>
    <property type="match status" value="1"/>
</dbReference>